<organism evidence="12 13">
    <name type="scientific">Frankia torreyi</name>
    <dbReference type="NCBI Taxonomy" id="1856"/>
    <lineage>
        <taxon>Bacteria</taxon>
        <taxon>Bacillati</taxon>
        <taxon>Actinomycetota</taxon>
        <taxon>Actinomycetes</taxon>
        <taxon>Frankiales</taxon>
        <taxon>Frankiaceae</taxon>
        <taxon>Frankia</taxon>
    </lineage>
</organism>
<keyword evidence="3 8" id="KW-0812">Transmembrane</keyword>
<dbReference type="Pfam" id="PF00571">
    <property type="entry name" value="CBS"/>
    <property type="match status" value="1"/>
</dbReference>
<keyword evidence="7" id="KW-0129">CBS domain</keyword>
<feature type="domain" description="CNNM transmembrane" evidence="11">
    <location>
        <begin position="1"/>
        <end position="201"/>
    </location>
</feature>
<gene>
    <name evidence="12" type="ORF">FF36_05864</name>
</gene>
<dbReference type="InterPro" id="IPR046342">
    <property type="entry name" value="CBS_dom_sf"/>
</dbReference>
<feature type="transmembrane region" description="Helical" evidence="9">
    <location>
        <begin position="88"/>
        <end position="114"/>
    </location>
</feature>
<evidence type="ECO:0000313" key="12">
    <source>
        <dbReference type="EMBL" id="KJE19834.1"/>
    </source>
</evidence>
<evidence type="ECO:0000256" key="8">
    <source>
        <dbReference type="PROSITE-ProRule" id="PRU01193"/>
    </source>
</evidence>
<evidence type="ECO:0000259" key="11">
    <source>
        <dbReference type="PROSITE" id="PS51846"/>
    </source>
</evidence>
<dbReference type="AlphaFoldDB" id="A0A0D8B7D6"/>
<feature type="domain" description="CBS" evidence="10">
    <location>
        <begin position="305"/>
        <end position="364"/>
    </location>
</feature>
<dbReference type="PATRIC" id="fig|1502723.3.peg.6649"/>
<dbReference type="InterPro" id="IPR000644">
    <property type="entry name" value="CBS_dom"/>
</dbReference>
<dbReference type="PANTHER" id="PTHR43099">
    <property type="entry name" value="UPF0053 PROTEIN YRKA"/>
    <property type="match status" value="1"/>
</dbReference>
<dbReference type="CDD" id="cd04590">
    <property type="entry name" value="CBS_pair_CorC_HlyC_assoc"/>
    <property type="match status" value="1"/>
</dbReference>
<evidence type="ECO:0000256" key="9">
    <source>
        <dbReference type="SAM" id="Phobius"/>
    </source>
</evidence>
<accession>A0A0D8B7D6</accession>
<comment type="subcellular location">
    <subcellularLocation>
        <location evidence="1">Cell membrane</location>
        <topology evidence="1">Multi-pass membrane protein</topology>
    </subcellularLocation>
</comment>
<proteinExistence type="predicted"/>
<evidence type="ECO:0000256" key="2">
    <source>
        <dbReference type="ARBA" id="ARBA00022475"/>
    </source>
</evidence>
<protein>
    <submittedName>
        <fullName evidence="12">CBS domain-containing protein</fullName>
    </submittedName>
</protein>
<dbReference type="InterPro" id="IPR051676">
    <property type="entry name" value="UPF0053_domain"/>
</dbReference>
<keyword evidence="5 8" id="KW-1133">Transmembrane helix</keyword>
<dbReference type="GO" id="GO:0005886">
    <property type="term" value="C:plasma membrane"/>
    <property type="evidence" value="ECO:0007669"/>
    <property type="project" value="UniProtKB-SubCell"/>
</dbReference>
<evidence type="ECO:0000256" key="6">
    <source>
        <dbReference type="ARBA" id="ARBA00023136"/>
    </source>
</evidence>
<keyword evidence="6 8" id="KW-0472">Membrane</keyword>
<keyword evidence="2" id="KW-1003">Cell membrane</keyword>
<evidence type="ECO:0000256" key="3">
    <source>
        <dbReference type="ARBA" id="ARBA00022692"/>
    </source>
</evidence>
<evidence type="ECO:0000259" key="10">
    <source>
        <dbReference type="PROSITE" id="PS51371"/>
    </source>
</evidence>
<dbReference type="PANTHER" id="PTHR43099:SF5">
    <property type="entry name" value="HLYC_CORC FAMILY TRANSPORTER"/>
    <property type="match status" value="1"/>
</dbReference>
<dbReference type="EMBL" id="JYFN01000082">
    <property type="protein sequence ID" value="KJE19834.1"/>
    <property type="molecule type" value="Genomic_DNA"/>
</dbReference>
<name>A0A0D8B7D6_9ACTN</name>
<reference evidence="12 13" key="2">
    <citation type="journal article" date="2016" name="Genome Announc.">
        <title>Permanent Draft Genome Sequences for Two Variants of Frankia sp. Strain CpI1, the First Frankia Strain Isolated from Root Nodules of Comptonia peregrina.</title>
        <authorList>
            <person name="Oshone R."/>
            <person name="Hurst S.G.IV."/>
            <person name="Abebe-Akele F."/>
            <person name="Simpson S."/>
            <person name="Morris K."/>
            <person name="Thomas W.K."/>
            <person name="Tisa L.S."/>
        </authorList>
    </citation>
    <scope>NUCLEOTIDE SEQUENCE [LARGE SCALE GENOMIC DNA]</scope>
    <source>
        <strain evidence="13">CpI1-S</strain>
    </source>
</reference>
<dbReference type="RefSeq" id="WP_044888294.1">
    <property type="nucleotide sequence ID" value="NZ_JYFN01000082.1"/>
</dbReference>
<keyword evidence="4" id="KW-0677">Repeat</keyword>
<reference evidence="13" key="1">
    <citation type="submission" date="2015-02" db="EMBL/GenBank/DDBJ databases">
        <title>Draft Genome of Frankia sp. CpI1-S.</title>
        <authorList>
            <person name="Oshone R.T."/>
            <person name="Ngom M."/>
            <person name="Ghodhbane-Gtari F."/>
            <person name="Gtari M."/>
            <person name="Morris K."/>
            <person name="Thomas K."/>
            <person name="Sen A."/>
            <person name="Tisa L.S."/>
        </authorList>
    </citation>
    <scope>NUCLEOTIDE SEQUENCE [LARGE SCALE GENOMIC DNA]</scope>
    <source>
        <strain evidence="13">CpI1-S</strain>
    </source>
</reference>
<dbReference type="Proteomes" id="UP000032545">
    <property type="component" value="Unassembled WGS sequence"/>
</dbReference>
<evidence type="ECO:0000256" key="4">
    <source>
        <dbReference type="ARBA" id="ARBA00022737"/>
    </source>
</evidence>
<feature type="transmembrane region" description="Helical" evidence="9">
    <location>
        <begin position="134"/>
        <end position="156"/>
    </location>
</feature>
<evidence type="ECO:0000313" key="13">
    <source>
        <dbReference type="Proteomes" id="UP000032545"/>
    </source>
</evidence>
<keyword evidence="13" id="KW-1185">Reference proteome</keyword>
<dbReference type="InterPro" id="IPR002550">
    <property type="entry name" value="CNNM"/>
</dbReference>
<dbReference type="Pfam" id="PF01595">
    <property type="entry name" value="CNNM"/>
    <property type="match status" value="1"/>
</dbReference>
<dbReference type="Gene3D" id="3.10.580.10">
    <property type="entry name" value="CBS-domain"/>
    <property type="match status" value="2"/>
</dbReference>
<evidence type="ECO:0000256" key="7">
    <source>
        <dbReference type="PROSITE-ProRule" id="PRU00703"/>
    </source>
</evidence>
<evidence type="ECO:0000256" key="5">
    <source>
        <dbReference type="ARBA" id="ARBA00022989"/>
    </source>
</evidence>
<sequence>MTLLAMLAGLALIAGNAFFVGAEFAFVSARRDRLEPMVEAGDKRARSVIGALEHLSPLLAATQLGITLCSLALGAVAEPAVARLLTDLLHALAVPAAAQHAIAFAVALTIVSALHMVLGEIVPKNLSIAGPERALVWLGPPLIAFARATSPFVLLLNTFANRVLRLLRVEPRDELASAYTPQELAAIIAESKQEGLLEQAEHERLTSALELSDRDAGAVMIPLSQAVTIAWTTTARELEDVVARTGYSRFPVRVPDAATTSAPGRDAGSGSGRGAIGDDIEIAGFLHAKDVLGIPPGDLDTPLAPTRLHEMVELATDTPLDQVLRRMQRAGSHLGRVVDAAGTTVGVIAMEDVVEQFVGEVTDASHHD</sequence>
<dbReference type="PROSITE" id="PS51371">
    <property type="entry name" value="CBS"/>
    <property type="match status" value="1"/>
</dbReference>
<dbReference type="OrthoDB" id="110231at2"/>
<dbReference type="PROSITE" id="PS51846">
    <property type="entry name" value="CNNM"/>
    <property type="match status" value="1"/>
</dbReference>
<feature type="transmembrane region" description="Helical" evidence="9">
    <location>
        <begin position="55"/>
        <end position="76"/>
    </location>
</feature>
<dbReference type="SUPFAM" id="SSF54631">
    <property type="entry name" value="CBS-domain pair"/>
    <property type="match status" value="1"/>
</dbReference>
<dbReference type="InterPro" id="IPR044751">
    <property type="entry name" value="Ion_transp-like_CBS"/>
</dbReference>
<evidence type="ECO:0000256" key="1">
    <source>
        <dbReference type="ARBA" id="ARBA00004651"/>
    </source>
</evidence>
<comment type="caution">
    <text evidence="12">The sequence shown here is derived from an EMBL/GenBank/DDBJ whole genome shotgun (WGS) entry which is preliminary data.</text>
</comment>